<evidence type="ECO:0000313" key="3">
    <source>
        <dbReference type="EMBL" id="GLB28301.1"/>
    </source>
</evidence>
<dbReference type="InterPro" id="IPR025377">
    <property type="entry name" value="DUF4367"/>
</dbReference>
<name>A0A3E2NGW5_9FIRM</name>
<dbReference type="EMBL" id="BRPJ01000004">
    <property type="protein sequence ID" value="GLB28301.1"/>
    <property type="molecule type" value="Genomic_DNA"/>
</dbReference>
<reference evidence="4 5" key="1">
    <citation type="submission" date="2018-07" db="EMBL/GenBank/DDBJ databases">
        <title>New species, Clostridium PI-S10-A1B.</title>
        <authorList>
            <person name="Krishna G."/>
            <person name="Summeta K."/>
            <person name="Shikha S."/>
            <person name="Prabhu P.B."/>
            <person name="Suresh K."/>
        </authorList>
    </citation>
    <scope>NUCLEOTIDE SEQUENCE [LARGE SCALE GENOMIC DNA]</scope>
    <source>
        <strain evidence="4 5">PI-S10-A1B</strain>
    </source>
</reference>
<dbReference type="Proteomes" id="UP001419084">
    <property type="component" value="Unassembled WGS sequence"/>
</dbReference>
<evidence type="ECO:0000313" key="6">
    <source>
        <dbReference type="Proteomes" id="UP001419084"/>
    </source>
</evidence>
<organism evidence="4 5">
    <name type="scientific">Lacrimispora amygdalina</name>
    <dbReference type="NCBI Taxonomy" id="253257"/>
    <lineage>
        <taxon>Bacteria</taxon>
        <taxon>Bacillati</taxon>
        <taxon>Bacillota</taxon>
        <taxon>Clostridia</taxon>
        <taxon>Lachnospirales</taxon>
        <taxon>Lachnospiraceae</taxon>
        <taxon>Lacrimispora</taxon>
    </lineage>
</organism>
<evidence type="ECO:0000313" key="5">
    <source>
        <dbReference type="Proteomes" id="UP000260680"/>
    </source>
</evidence>
<accession>A0A3E2NGW5</accession>
<dbReference type="Proteomes" id="UP000260680">
    <property type="component" value="Unassembled WGS sequence"/>
</dbReference>
<comment type="caution">
    <text evidence="4">The sequence shown here is derived from an EMBL/GenBank/DDBJ whole genome shotgun (WGS) entry which is preliminary data.</text>
</comment>
<feature type="domain" description="DUF4367" evidence="2">
    <location>
        <begin position="127"/>
        <end position="232"/>
    </location>
</feature>
<sequence length="234" mass="26733">MSSEDRNKELFDSLLKAAISDALRDEMDTLPSNKELNEKFPTSKELDKRIKKLIFEQKIKFKIRYFVKSNRKIAACFVVIIVLSSATLLSVEATRNVILNTFVNQFGKYTQIQFHDSTDGGQQMDIFRPAYLPEGYKKISEELYGNSALLVYSNESDTEIVLKQRKAEEGTALIDNENTNYTEVDISGNTAYLFKAVKGDNFNVLLWKSHDVVFELTSNINSDELIRMGKSLEK</sequence>
<keyword evidence="6" id="KW-1185">Reference proteome</keyword>
<evidence type="ECO:0000259" key="2">
    <source>
        <dbReference type="Pfam" id="PF14285"/>
    </source>
</evidence>
<keyword evidence="1" id="KW-0812">Transmembrane</keyword>
<dbReference type="RefSeq" id="WP_117415832.1">
    <property type="nucleotide sequence ID" value="NZ_BRPJ01000004.1"/>
</dbReference>
<reference evidence="3 6" key="2">
    <citation type="journal article" date="2024" name="Int. J. Syst. Evol. Microbiol.">
        <title>Lacrimispora brassicae sp. nov. isolated from fermented cabbage, and proposal of Clostridium indicum Gundawar et al. 2019 and Clostridium methoxybenzovorans Mechichi et al. 1999 as heterotypic synonyms of Lacrimispora amygdalina (Parshina et al. 2003) Haas and Blanchard 2020 and Lacrimispora indolis (McClung and McCoy 1957) Haas and Blanchard 2020, respectively.</title>
        <authorList>
            <person name="Kobayashi H."/>
            <person name="Tanizawa Y."/>
            <person name="Sakamoto M."/>
            <person name="Ohkuma M."/>
            <person name="Tohno M."/>
        </authorList>
    </citation>
    <scope>NUCLEOTIDE SEQUENCE [LARGE SCALE GENOMIC DNA]</scope>
    <source>
        <strain evidence="3 6">DSM 12857</strain>
    </source>
</reference>
<feature type="transmembrane region" description="Helical" evidence="1">
    <location>
        <begin position="73"/>
        <end position="91"/>
    </location>
</feature>
<dbReference type="Pfam" id="PF14285">
    <property type="entry name" value="DUF4367"/>
    <property type="match status" value="1"/>
</dbReference>
<keyword evidence="1" id="KW-0472">Membrane</keyword>
<evidence type="ECO:0000313" key="4">
    <source>
        <dbReference type="EMBL" id="RFZ80246.1"/>
    </source>
</evidence>
<evidence type="ECO:0000256" key="1">
    <source>
        <dbReference type="SAM" id="Phobius"/>
    </source>
</evidence>
<dbReference type="EMBL" id="QOHO01000013">
    <property type="protein sequence ID" value="RFZ80246.1"/>
    <property type="molecule type" value="Genomic_DNA"/>
</dbReference>
<dbReference type="OrthoDB" id="1851300at2"/>
<dbReference type="AlphaFoldDB" id="A0A3E2NGW5"/>
<keyword evidence="1" id="KW-1133">Transmembrane helix</keyword>
<proteinExistence type="predicted"/>
<protein>
    <submittedName>
        <fullName evidence="4">DUF4367 domain-containing protein</fullName>
    </submittedName>
</protein>
<gene>
    <name evidence="4" type="ORF">DS742_04615</name>
    <name evidence="3" type="ORF">LAD12857_02240</name>
</gene>